<reference evidence="1" key="1">
    <citation type="submission" date="2021-06" db="EMBL/GenBank/DDBJ databases">
        <authorList>
            <person name="Kallberg Y."/>
            <person name="Tangrot J."/>
            <person name="Rosling A."/>
        </authorList>
    </citation>
    <scope>NUCLEOTIDE SEQUENCE</scope>
    <source>
        <strain evidence="1">MA453B</strain>
    </source>
</reference>
<sequence>MEMITDFQLQVEVDKPITPPQLTKMVALTSNNENINDNTAMEMTTDFQLQVEVDKPVTQTPPQLRSTNNDENINDNTATEMTTDFQLQVIKSAVDECLQEFRTSIRNDIQNMHLELLRQFHIQKTEMEMMFLKYCGETLSLREELERLREENERLKMKL</sequence>
<evidence type="ECO:0000313" key="1">
    <source>
        <dbReference type="EMBL" id="CAG8599154.1"/>
    </source>
</evidence>
<evidence type="ECO:0000313" key="2">
    <source>
        <dbReference type="Proteomes" id="UP000789405"/>
    </source>
</evidence>
<gene>
    <name evidence="1" type="ORF">DERYTH_LOCUS7554</name>
</gene>
<dbReference type="GO" id="GO:0010968">
    <property type="term" value="P:regulation of microtubule nucleation"/>
    <property type="evidence" value="ECO:0007669"/>
    <property type="project" value="InterPro"/>
</dbReference>
<dbReference type="OrthoDB" id="1602884at2759"/>
<name>A0A9N9CER7_9GLOM</name>
<dbReference type="GO" id="GO:0140496">
    <property type="term" value="F:gamma-tubulin complex binding"/>
    <property type="evidence" value="ECO:0007669"/>
    <property type="project" value="InterPro"/>
</dbReference>
<dbReference type="EMBL" id="CAJVPY010003704">
    <property type="protein sequence ID" value="CAG8599154.1"/>
    <property type="molecule type" value="Genomic_DNA"/>
</dbReference>
<dbReference type="PANTHER" id="PTHR45096:SF1">
    <property type="entry name" value="PROTEIN NEDD1"/>
    <property type="match status" value="1"/>
</dbReference>
<keyword evidence="2" id="KW-1185">Reference proteome</keyword>
<dbReference type="AlphaFoldDB" id="A0A9N9CER7"/>
<comment type="caution">
    <text evidence="1">The sequence shown here is derived from an EMBL/GenBank/DDBJ whole genome shotgun (WGS) entry which is preliminary data.</text>
</comment>
<accession>A0A9N9CER7</accession>
<protein>
    <submittedName>
        <fullName evidence="1">23880_t:CDS:1</fullName>
    </submittedName>
</protein>
<organism evidence="1 2">
    <name type="scientific">Dentiscutata erythropus</name>
    <dbReference type="NCBI Taxonomy" id="1348616"/>
    <lineage>
        <taxon>Eukaryota</taxon>
        <taxon>Fungi</taxon>
        <taxon>Fungi incertae sedis</taxon>
        <taxon>Mucoromycota</taxon>
        <taxon>Glomeromycotina</taxon>
        <taxon>Glomeromycetes</taxon>
        <taxon>Diversisporales</taxon>
        <taxon>Gigasporaceae</taxon>
        <taxon>Dentiscutata</taxon>
    </lineage>
</organism>
<dbReference type="Proteomes" id="UP000789405">
    <property type="component" value="Unassembled WGS sequence"/>
</dbReference>
<dbReference type="InterPro" id="IPR044621">
    <property type="entry name" value="NEDD1"/>
</dbReference>
<dbReference type="PANTHER" id="PTHR45096">
    <property type="entry name" value="PROTEIN NEDD1"/>
    <property type="match status" value="1"/>
</dbReference>
<proteinExistence type="predicted"/>